<organism evidence="1 2">
    <name type="scientific">Colwellia maritima</name>
    <dbReference type="NCBI Taxonomy" id="2912588"/>
    <lineage>
        <taxon>Bacteria</taxon>
        <taxon>Pseudomonadati</taxon>
        <taxon>Pseudomonadota</taxon>
        <taxon>Gammaproteobacteria</taxon>
        <taxon>Alteromonadales</taxon>
        <taxon>Colwelliaceae</taxon>
        <taxon>Colwellia</taxon>
    </lineage>
</organism>
<name>A0ABS9X0J9_9GAMM</name>
<sequence>MGAQFFFGEVVTANDNKGSRFKCEVEVVDNHGVPELRIGPEDEAYNGSIAEFDDWEQFEKFVQAVNDLHFRLSPKK</sequence>
<dbReference type="Proteomes" id="UP001139646">
    <property type="component" value="Unassembled WGS sequence"/>
</dbReference>
<accession>A0ABS9X0J9</accession>
<evidence type="ECO:0000313" key="2">
    <source>
        <dbReference type="Proteomes" id="UP001139646"/>
    </source>
</evidence>
<comment type="caution">
    <text evidence="1">The sequence shown here is derived from an EMBL/GenBank/DDBJ whole genome shotgun (WGS) entry which is preliminary data.</text>
</comment>
<dbReference type="RefSeq" id="WP_242285929.1">
    <property type="nucleotide sequence ID" value="NZ_JAKKSL010000002.1"/>
</dbReference>
<reference evidence="1" key="1">
    <citation type="submission" date="2022-01" db="EMBL/GenBank/DDBJ databases">
        <title>Colwellia maritima, isolated from seawater.</title>
        <authorList>
            <person name="Kristyanto S."/>
            <person name="Jung J."/>
            <person name="Jeon C.O."/>
        </authorList>
    </citation>
    <scope>NUCLEOTIDE SEQUENCE</scope>
    <source>
        <strain evidence="1">MSW7</strain>
    </source>
</reference>
<keyword evidence="2" id="KW-1185">Reference proteome</keyword>
<gene>
    <name evidence="1" type="ORF">L3081_10485</name>
</gene>
<proteinExistence type="predicted"/>
<evidence type="ECO:0000313" key="1">
    <source>
        <dbReference type="EMBL" id="MCI2283748.1"/>
    </source>
</evidence>
<protein>
    <submittedName>
        <fullName evidence="1">Uncharacterized protein</fullName>
    </submittedName>
</protein>
<dbReference type="EMBL" id="JAKKSL010000002">
    <property type="protein sequence ID" value="MCI2283748.1"/>
    <property type="molecule type" value="Genomic_DNA"/>
</dbReference>